<evidence type="ECO:0000313" key="10">
    <source>
        <dbReference type="EMBL" id="QNU66763.1"/>
    </source>
</evidence>
<dbReference type="SUPFAM" id="SSF50182">
    <property type="entry name" value="Sm-like ribonucleoproteins"/>
    <property type="match status" value="1"/>
</dbReference>
<dbReference type="InterPro" id="IPR011066">
    <property type="entry name" value="MscS_channel_C_sf"/>
</dbReference>
<dbReference type="EMBL" id="CP061336">
    <property type="protein sequence ID" value="QNU66763.1"/>
    <property type="molecule type" value="Genomic_DNA"/>
</dbReference>
<evidence type="ECO:0000256" key="3">
    <source>
        <dbReference type="ARBA" id="ARBA00022475"/>
    </source>
</evidence>
<organism evidence="10 11">
    <name type="scientific">Ruminiclostridium herbifermentans</name>
    <dbReference type="NCBI Taxonomy" id="2488810"/>
    <lineage>
        <taxon>Bacteria</taxon>
        <taxon>Bacillati</taxon>
        <taxon>Bacillota</taxon>
        <taxon>Clostridia</taxon>
        <taxon>Eubacteriales</taxon>
        <taxon>Oscillospiraceae</taxon>
        <taxon>Ruminiclostridium</taxon>
    </lineage>
</organism>
<dbReference type="RefSeq" id="WP_137698915.1">
    <property type="nucleotide sequence ID" value="NZ_CP061336.1"/>
</dbReference>
<protein>
    <submittedName>
        <fullName evidence="10">Mechanosensitive ion channel family protein</fullName>
    </submittedName>
</protein>
<keyword evidence="5 7" id="KW-1133">Transmembrane helix</keyword>
<dbReference type="InterPro" id="IPR010920">
    <property type="entry name" value="LSM_dom_sf"/>
</dbReference>
<dbReference type="InterPro" id="IPR023408">
    <property type="entry name" value="MscS_beta-dom_sf"/>
</dbReference>
<gene>
    <name evidence="10" type="ORF">EHE19_018310</name>
</gene>
<evidence type="ECO:0000313" key="11">
    <source>
        <dbReference type="Proteomes" id="UP000306409"/>
    </source>
</evidence>
<dbReference type="Gene3D" id="1.10.287.1260">
    <property type="match status" value="1"/>
</dbReference>
<dbReference type="InterPro" id="IPR049278">
    <property type="entry name" value="MS_channel_C"/>
</dbReference>
<dbReference type="PANTHER" id="PTHR30460:SF0">
    <property type="entry name" value="MODERATE CONDUCTANCE MECHANOSENSITIVE CHANNEL YBIO"/>
    <property type="match status" value="1"/>
</dbReference>
<evidence type="ECO:0000259" key="9">
    <source>
        <dbReference type="Pfam" id="PF21082"/>
    </source>
</evidence>
<feature type="transmembrane region" description="Helical" evidence="7">
    <location>
        <begin position="65"/>
        <end position="87"/>
    </location>
</feature>
<dbReference type="GO" id="GO:0008381">
    <property type="term" value="F:mechanosensitive monoatomic ion channel activity"/>
    <property type="evidence" value="ECO:0007669"/>
    <property type="project" value="InterPro"/>
</dbReference>
<dbReference type="PANTHER" id="PTHR30460">
    <property type="entry name" value="MODERATE CONDUCTANCE MECHANOSENSITIVE CHANNEL YBIO"/>
    <property type="match status" value="1"/>
</dbReference>
<proteinExistence type="inferred from homology"/>
<evidence type="ECO:0000256" key="7">
    <source>
        <dbReference type="SAM" id="Phobius"/>
    </source>
</evidence>
<name>A0A4U7JA91_9FIRM</name>
<dbReference type="Pfam" id="PF21082">
    <property type="entry name" value="MS_channel_3rd"/>
    <property type="match status" value="1"/>
</dbReference>
<dbReference type="Pfam" id="PF00924">
    <property type="entry name" value="MS_channel_2nd"/>
    <property type="match status" value="1"/>
</dbReference>
<accession>A0A4U7JA91</accession>
<evidence type="ECO:0000256" key="2">
    <source>
        <dbReference type="ARBA" id="ARBA00008017"/>
    </source>
</evidence>
<dbReference type="SUPFAM" id="SSF82861">
    <property type="entry name" value="Mechanosensitive channel protein MscS (YggB), transmembrane region"/>
    <property type="match status" value="1"/>
</dbReference>
<feature type="domain" description="Mechanosensitive ion channel MscS" evidence="8">
    <location>
        <begin position="114"/>
        <end position="178"/>
    </location>
</feature>
<dbReference type="Gene3D" id="3.30.70.100">
    <property type="match status" value="1"/>
</dbReference>
<dbReference type="InterPro" id="IPR006685">
    <property type="entry name" value="MscS_channel_2nd"/>
</dbReference>
<reference evidence="10 11" key="1">
    <citation type="submission" date="2020-09" db="EMBL/GenBank/DDBJ databases">
        <title>Characterization and genome sequencing of Ruminiclostridium sp. nov. MA18.</title>
        <authorList>
            <person name="Rettenmaier R."/>
            <person name="Kowollik M.-L."/>
            <person name="Liebl W."/>
            <person name="Zverlov V."/>
        </authorList>
    </citation>
    <scope>NUCLEOTIDE SEQUENCE [LARGE SCALE GENOMIC DNA]</scope>
    <source>
        <strain evidence="10 11">MA18</strain>
    </source>
</reference>
<dbReference type="InterPro" id="IPR011014">
    <property type="entry name" value="MscS_channel_TM-2"/>
</dbReference>
<evidence type="ECO:0000256" key="4">
    <source>
        <dbReference type="ARBA" id="ARBA00022692"/>
    </source>
</evidence>
<evidence type="ECO:0000256" key="1">
    <source>
        <dbReference type="ARBA" id="ARBA00004651"/>
    </source>
</evidence>
<dbReference type="Gene3D" id="2.30.30.60">
    <property type="match status" value="1"/>
</dbReference>
<evidence type="ECO:0000259" key="8">
    <source>
        <dbReference type="Pfam" id="PF00924"/>
    </source>
</evidence>
<dbReference type="GO" id="GO:0005886">
    <property type="term" value="C:plasma membrane"/>
    <property type="evidence" value="ECO:0007669"/>
    <property type="project" value="UniProtKB-SubCell"/>
</dbReference>
<dbReference type="AlphaFoldDB" id="A0A4U7JA91"/>
<dbReference type="Proteomes" id="UP000306409">
    <property type="component" value="Chromosome"/>
</dbReference>
<evidence type="ECO:0000256" key="6">
    <source>
        <dbReference type="ARBA" id="ARBA00023136"/>
    </source>
</evidence>
<comment type="similarity">
    <text evidence="2">Belongs to the MscS (TC 1.A.23) family.</text>
</comment>
<comment type="subcellular location">
    <subcellularLocation>
        <location evidence="1">Cell membrane</location>
        <topology evidence="1">Multi-pass membrane protein</topology>
    </subcellularLocation>
</comment>
<dbReference type="InterPro" id="IPR045276">
    <property type="entry name" value="YbiO_bact"/>
</dbReference>
<keyword evidence="3" id="KW-1003">Cell membrane</keyword>
<dbReference type="OrthoDB" id="9809206at2"/>
<dbReference type="FunFam" id="2.30.30.60:FF:000001">
    <property type="entry name" value="MscS Mechanosensitive ion channel"/>
    <property type="match status" value="1"/>
</dbReference>
<feature type="transmembrane region" description="Helical" evidence="7">
    <location>
        <begin position="93"/>
        <end position="115"/>
    </location>
</feature>
<dbReference type="KEGG" id="rher:EHE19_018310"/>
<evidence type="ECO:0000256" key="5">
    <source>
        <dbReference type="ARBA" id="ARBA00022989"/>
    </source>
</evidence>
<dbReference type="SUPFAM" id="SSF82689">
    <property type="entry name" value="Mechanosensitive channel protein MscS (YggB), C-terminal domain"/>
    <property type="match status" value="1"/>
</dbReference>
<feature type="transmembrane region" description="Helical" evidence="7">
    <location>
        <begin position="20"/>
        <end position="44"/>
    </location>
</feature>
<keyword evidence="11" id="KW-1185">Reference proteome</keyword>
<feature type="domain" description="Mechanosensitive ion channel MscS C-terminal" evidence="9">
    <location>
        <begin position="185"/>
        <end position="268"/>
    </location>
</feature>
<keyword evidence="4 7" id="KW-0812">Transmembrane</keyword>
<keyword evidence="6 7" id="KW-0472">Membrane</keyword>
<sequence length="278" mass="31546">MINKLEEVLKESLGVFHIPVIKAIEIFLIFIIAAILIKLGRYLIKKFFEKQKKFKYKLDDKRLDTMCTLLISLFKYAVYIAAVIVSLSDILDLKAVLAAAGVGGVAIGLGAQSLIKDTISGFFILLEDQFAVGDLITIDNMTGTVERMELRVTRLKNSTGDLYIIPNGEIKRVINHTRDNKMAIVDVPVAYSSNISKVNEIVQKVCDEVKEEFTIFTEDPKVLGITELADNNINLRIVAKTLPNEQWAVERRIRMKLKESFEENRLEFYDRSTILKND</sequence>